<evidence type="ECO:0000313" key="9">
    <source>
        <dbReference type="EMBL" id="MFC5446941.1"/>
    </source>
</evidence>
<gene>
    <name evidence="9" type="ORF">ACFPOG_01585</name>
</gene>
<feature type="transmembrane region" description="Helical" evidence="8">
    <location>
        <begin position="144"/>
        <end position="164"/>
    </location>
</feature>
<comment type="subcellular location">
    <subcellularLocation>
        <location evidence="1">Membrane</location>
        <topology evidence="1">Multi-pass membrane protein</topology>
    </subcellularLocation>
</comment>
<evidence type="ECO:0000256" key="5">
    <source>
        <dbReference type="ARBA" id="ARBA00022692"/>
    </source>
</evidence>
<feature type="transmembrane region" description="Helical" evidence="8">
    <location>
        <begin position="108"/>
        <end position="132"/>
    </location>
</feature>
<feature type="transmembrane region" description="Helical" evidence="8">
    <location>
        <begin position="12"/>
        <end position="31"/>
    </location>
</feature>
<organism evidence="9 10">
    <name type="scientific">Paenibacillus aestuarii</name>
    <dbReference type="NCBI Taxonomy" id="516965"/>
    <lineage>
        <taxon>Bacteria</taxon>
        <taxon>Bacillati</taxon>
        <taxon>Bacillota</taxon>
        <taxon>Bacilli</taxon>
        <taxon>Bacillales</taxon>
        <taxon>Paenibacillaceae</taxon>
        <taxon>Paenibacillus</taxon>
    </lineage>
</organism>
<dbReference type="PANTHER" id="PTHR34975">
    <property type="entry name" value="SPORE GERMINATION PROTEIN A2"/>
    <property type="match status" value="1"/>
</dbReference>
<evidence type="ECO:0000256" key="8">
    <source>
        <dbReference type="SAM" id="Phobius"/>
    </source>
</evidence>
<dbReference type="Proteomes" id="UP001596044">
    <property type="component" value="Unassembled WGS sequence"/>
</dbReference>
<dbReference type="InterPro" id="IPR004761">
    <property type="entry name" value="Spore_GerAB"/>
</dbReference>
<protein>
    <submittedName>
        <fullName evidence="9">Endospore germination permease</fullName>
    </submittedName>
</protein>
<feature type="transmembrane region" description="Helical" evidence="8">
    <location>
        <begin position="184"/>
        <end position="204"/>
    </location>
</feature>
<evidence type="ECO:0000313" key="10">
    <source>
        <dbReference type="Proteomes" id="UP001596044"/>
    </source>
</evidence>
<keyword evidence="10" id="KW-1185">Reference proteome</keyword>
<keyword evidence="7 8" id="KW-0472">Membrane</keyword>
<feature type="transmembrane region" description="Helical" evidence="8">
    <location>
        <begin position="268"/>
        <end position="290"/>
    </location>
</feature>
<dbReference type="EMBL" id="JBHSMJ010000004">
    <property type="protein sequence ID" value="MFC5446941.1"/>
    <property type="molecule type" value="Genomic_DNA"/>
</dbReference>
<evidence type="ECO:0000256" key="6">
    <source>
        <dbReference type="ARBA" id="ARBA00022989"/>
    </source>
</evidence>
<evidence type="ECO:0000256" key="3">
    <source>
        <dbReference type="ARBA" id="ARBA00022448"/>
    </source>
</evidence>
<evidence type="ECO:0000256" key="1">
    <source>
        <dbReference type="ARBA" id="ARBA00004141"/>
    </source>
</evidence>
<feature type="transmembrane region" description="Helical" evidence="8">
    <location>
        <begin position="43"/>
        <end position="61"/>
    </location>
</feature>
<dbReference type="Gene3D" id="1.20.1740.10">
    <property type="entry name" value="Amino acid/polyamine transporter I"/>
    <property type="match status" value="1"/>
</dbReference>
<accession>A0ABW0K308</accession>
<comment type="caution">
    <text evidence="9">The sequence shown here is derived from an EMBL/GenBank/DDBJ whole genome shotgun (WGS) entry which is preliminary data.</text>
</comment>
<feature type="transmembrane region" description="Helical" evidence="8">
    <location>
        <begin position="302"/>
        <end position="321"/>
    </location>
</feature>
<proteinExistence type="inferred from homology"/>
<keyword evidence="6 8" id="KW-1133">Transmembrane helix</keyword>
<dbReference type="RefSeq" id="WP_270880371.1">
    <property type="nucleotide sequence ID" value="NZ_JAQFVF010000033.1"/>
</dbReference>
<comment type="similarity">
    <text evidence="2">Belongs to the amino acid-polyamine-organocation (APC) superfamily. Spore germination protein (SGP) (TC 2.A.3.9) family.</text>
</comment>
<feature type="transmembrane region" description="Helical" evidence="8">
    <location>
        <begin position="333"/>
        <end position="356"/>
    </location>
</feature>
<sequence length="366" mass="41055">MIDKGKISAIQMAYIMYPTILATAILLVPAITAKTAGRDLWLSPIWASITGFITVFIAIRLNKYYPDMSIIEFSELIVGRWIGKLLGFVYLLFFLHITAIIVREYGEFIVGSFLRNTPISVVMASMVLVCAFNVRGGVEVVGRTAQMFVPIVLFLFICIVVLLIPDLHPKNMLPIMEFGLKPSLMGSLVPTGWFSEFILISFLLPCLTDRNKSMKWGMLAVLTVMLTIVITNMASYFLFGGLTSTLVYPVMVAARYISIADFFEHLEAFVMAIWVGGTFVKISMFYYAIVAGTAQWLKLSDFRPLTLPIGVILLMLSIWTAPSLQELVHFLSLISPFYFLSFQTVIPALLLFLLMVKSRSRQTRGT</sequence>
<feature type="transmembrane region" description="Helical" evidence="8">
    <location>
        <begin position="216"/>
        <end position="239"/>
    </location>
</feature>
<dbReference type="Pfam" id="PF03845">
    <property type="entry name" value="Spore_permease"/>
    <property type="match status" value="1"/>
</dbReference>
<reference evidence="10" key="1">
    <citation type="journal article" date="2019" name="Int. J. Syst. Evol. Microbiol.">
        <title>The Global Catalogue of Microorganisms (GCM) 10K type strain sequencing project: providing services to taxonomists for standard genome sequencing and annotation.</title>
        <authorList>
            <consortium name="The Broad Institute Genomics Platform"/>
            <consortium name="The Broad Institute Genome Sequencing Center for Infectious Disease"/>
            <person name="Wu L."/>
            <person name="Ma J."/>
        </authorList>
    </citation>
    <scope>NUCLEOTIDE SEQUENCE [LARGE SCALE GENOMIC DNA]</scope>
    <source>
        <strain evidence="10">KACC 11904</strain>
    </source>
</reference>
<dbReference type="NCBIfam" id="TIGR00912">
    <property type="entry name" value="2A0309"/>
    <property type="match status" value="1"/>
</dbReference>
<keyword evidence="3" id="KW-0813">Transport</keyword>
<evidence type="ECO:0000256" key="2">
    <source>
        <dbReference type="ARBA" id="ARBA00007998"/>
    </source>
</evidence>
<dbReference type="PANTHER" id="PTHR34975:SF2">
    <property type="entry name" value="SPORE GERMINATION PROTEIN A2"/>
    <property type="match status" value="1"/>
</dbReference>
<keyword evidence="5 8" id="KW-0812">Transmembrane</keyword>
<evidence type="ECO:0000256" key="7">
    <source>
        <dbReference type="ARBA" id="ARBA00023136"/>
    </source>
</evidence>
<feature type="transmembrane region" description="Helical" evidence="8">
    <location>
        <begin position="81"/>
        <end position="102"/>
    </location>
</feature>
<name>A0ABW0K308_9BACL</name>
<keyword evidence="4" id="KW-0309">Germination</keyword>
<evidence type="ECO:0000256" key="4">
    <source>
        <dbReference type="ARBA" id="ARBA00022544"/>
    </source>
</evidence>